<dbReference type="AlphaFoldDB" id="A0A1F7RNS8"/>
<dbReference type="InterPro" id="IPR006218">
    <property type="entry name" value="DAHP1/KDSA"/>
</dbReference>
<dbReference type="GO" id="GO:0016740">
    <property type="term" value="F:transferase activity"/>
    <property type="evidence" value="ECO:0007669"/>
    <property type="project" value="UniProtKB-KW"/>
</dbReference>
<dbReference type="PANTHER" id="PTHR43018:SF2">
    <property type="entry name" value="PHOSPHO-2-DEHYDRO-3-DEOXYHEPTONATE ALDOLASE"/>
    <property type="match status" value="1"/>
</dbReference>
<dbReference type="Gene3D" id="3.20.20.70">
    <property type="entry name" value="Aldolase class I"/>
    <property type="match status" value="1"/>
</dbReference>
<dbReference type="SUPFAM" id="SSF51569">
    <property type="entry name" value="Aldolase"/>
    <property type="match status" value="1"/>
</dbReference>
<reference evidence="3 4" key="1">
    <citation type="journal article" date="2016" name="Nat. Commun.">
        <title>Thousands of microbial genomes shed light on interconnected biogeochemical processes in an aquifer system.</title>
        <authorList>
            <person name="Anantharaman K."/>
            <person name="Brown C.T."/>
            <person name="Hug L.A."/>
            <person name="Sharon I."/>
            <person name="Castelle C.J."/>
            <person name="Probst A.J."/>
            <person name="Thomas B.C."/>
            <person name="Singh A."/>
            <person name="Wilkins M.J."/>
            <person name="Karaoz U."/>
            <person name="Brodie E.L."/>
            <person name="Williams K.H."/>
            <person name="Hubbard S.S."/>
            <person name="Banfield J.F."/>
        </authorList>
    </citation>
    <scope>NUCLEOTIDE SEQUENCE [LARGE SCALE GENOMIC DNA]</scope>
</reference>
<dbReference type="EMBL" id="MGDD01000317">
    <property type="protein sequence ID" value="OGL42547.1"/>
    <property type="molecule type" value="Genomic_DNA"/>
</dbReference>
<comment type="caution">
    <text evidence="3">The sequence shown here is derived from an EMBL/GenBank/DDBJ whole genome shotgun (WGS) entry which is preliminary data.</text>
</comment>
<evidence type="ECO:0000259" key="2">
    <source>
        <dbReference type="Pfam" id="PF00793"/>
    </source>
</evidence>
<evidence type="ECO:0000256" key="1">
    <source>
        <dbReference type="ARBA" id="ARBA00022679"/>
    </source>
</evidence>
<accession>A0A1F7RNS8</accession>
<keyword evidence="1" id="KW-0808">Transferase</keyword>
<dbReference type="InterPro" id="IPR013785">
    <property type="entry name" value="Aldolase_TIM"/>
</dbReference>
<dbReference type="PANTHER" id="PTHR43018">
    <property type="entry name" value="PHOSPHO-2-DEHYDRO-3-DEOXYHEPTONATE ALDOLASE"/>
    <property type="match status" value="1"/>
</dbReference>
<dbReference type="Proteomes" id="UP000179266">
    <property type="component" value="Unassembled WGS sequence"/>
</dbReference>
<proteinExistence type="predicted"/>
<sequence length="261" mass="28950">MIDIEGLKIGEGNHVIIAGPCSIENRDQLLVIAEELHRLNIPILRGGAFKPRTSPYSFQGLGVEGLRYMKDAKQLTGMLTVSEVMDPEDIPLVSDYVDILQVGSRNMFNYSFLKKLGKIQKPVFLKRGFMATVEEFLLSAEYLIQGGNKRVILCERGIRTFETITRNTLDINAVPVLKRMSHLPVFVDPCHASGRSDIVLPLSKAALVAGADGIMLEVHPNPTKALCDGQQSLRLEDMERIMKILNETIEFITKQGSGDIA</sequence>
<protein>
    <submittedName>
        <fullName evidence="3">3-deoxy-7-phosphoheptulonate synthase</fullName>
    </submittedName>
</protein>
<dbReference type="NCBIfam" id="TIGR01361">
    <property type="entry name" value="DAHP_synth_Bsub"/>
    <property type="match status" value="1"/>
</dbReference>
<feature type="domain" description="DAHP synthetase I/KDSA" evidence="2">
    <location>
        <begin position="6"/>
        <end position="250"/>
    </location>
</feature>
<dbReference type="Pfam" id="PF00793">
    <property type="entry name" value="DAHP_synth_1"/>
    <property type="match status" value="1"/>
</dbReference>
<dbReference type="GO" id="GO:0009073">
    <property type="term" value="P:aromatic amino acid family biosynthetic process"/>
    <property type="evidence" value="ECO:0007669"/>
    <property type="project" value="InterPro"/>
</dbReference>
<gene>
    <name evidence="3" type="ORF">A2161_20550</name>
</gene>
<dbReference type="NCBIfam" id="NF006421">
    <property type="entry name" value="PRK08673.1"/>
    <property type="match status" value="1"/>
</dbReference>
<dbReference type="GO" id="GO:0016832">
    <property type="term" value="F:aldehyde-lyase activity"/>
    <property type="evidence" value="ECO:0007669"/>
    <property type="project" value="InterPro"/>
</dbReference>
<dbReference type="InterPro" id="IPR052899">
    <property type="entry name" value="Class-I_DAHP_synthase"/>
</dbReference>
<evidence type="ECO:0000313" key="4">
    <source>
        <dbReference type="Proteomes" id="UP000179266"/>
    </source>
</evidence>
<dbReference type="NCBIfam" id="NF009239">
    <property type="entry name" value="PRK12595.1"/>
    <property type="match status" value="1"/>
</dbReference>
<organism evidence="3 4">
    <name type="scientific">Candidatus Schekmanbacteria bacterium RBG_13_48_7</name>
    <dbReference type="NCBI Taxonomy" id="1817878"/>
    <lineage>
        <taxon>Bacteria</taxon>
        <taxon>Candidatus Schekmaniibacteriota</taxon>
    </lineage>
</organism>
<name>A0A1F7RNS8_9BACT</name>
<dbReference type="InterPro" id="IPR006268">
    <property type="entry name" value="DAHP_syn_2"/>
</dbReference>
<evidence type="ECO:0000313" key="3">
    <source>
        <dbReference type="EMBL" id="OGL42547.1"/>
    </source>
</evidence>